<evidence type="ECO:0000313" key="2">
    <source>
        <dbReference type="EMBL" id="MFC1850608.1"/>
    </source>
</evidence>
<gene>
    <name evidence="2" type="ORF">ACFL27_10485</name>
</gene>
<dbReference type="GO" id="GO:0016746">
    <property type="term" value="F:acyltransferase activity"/>
    <property type="evidence" value="ECO:0007669"/>
    <property type="project" value="UniProtKB-KW"/>
</dbReference>
<name>A0ABV6YWS2_UNCC1</name>
<organism evidence="2 3">
    <name type="scientific">candidate division CSSED10-310 bacterium</name>
    <dbReference type="NCBI Taxonomy" id="2855610"/>
    <lineage>
        <taxon>Bacteria</taxon>
        <taxon>Bacteria division CSSED10-310</taxon>
    </lineage>
</organism>
<dbReference type="Pfam" id="PF00583">
    <property type="entry name" value="Acetyltransf_1"/>
    <property type="match status" value="1"/>
</dbReference>
<reference evidence="2 3" key="1">
    <citation type="submission" date="2024-09" db="EMBL/GenBank/DDBJ databases">
        <title>Laminarin stimulates single cell rates of sulfate reduction while oxygen inhibits transcriptomic activity in coastal marine sediment.</title>
        <authorList>
            <person name="Lindsay M."/>
            <person name="Orcutt B."/>
            <person name="Emerson D."/>
            <person name="Stepanauskas R."/>
            <person name="D'Angelo T."/>
        </authorList>
    </citation>
    <scope>NUCLEOTIDE SEQUENCE [LARGE SCALE GENOMIC DNA]</scope>
    <source>
        <strain evidence="2">SAG AM-311-K15</strain>
    </source>
</reference>
<dbReference type="InterPro" id="IPR000182">
    <property type="entry name" value="GNAT_dom"/>
</dbReference>
<sequence length="212" mass="25117">MTHRVKSPTLTMGELQLIPFTLHHAQQRASWEKYGAREPLLAHIDLNFQSFTEIESWFDHKSTENMFWWAIIHQERLVGEVVIRALNDREMTGRLGIHFSPEERSKGYGSLVLSKLLAWFFTDSEYQVLQLDVAALNTWAINLYEKVGFRYQYCFWSGHDPRGGIEPFTDQSFSHLKNYFRRHQGKSEVLFLEMSIDKQQYLKYHRHMSEQG</sequence>
<dbReference type="PANTHER" id="PTHR43415">
    <property type="entry name" value="SPERMIDINE N(1)-ACETYLTRANSFERASE"/>
    <property type="match status" value="1"/>
</dbReference>
<dbReference type="Proteomes" id="UP001594351">
    <property type="component" value="Unassembled WGS sequence"/>
</dbReference>
<dbReference type="CDD" id="cd04301">
    <property type="entry name" value="NAT_SF"/>
    <property type="match status" value="1"/>
</dbReference>
<keyword evidence="2" id="KW-0012">Acyltransferase</keyword>
<evidence type="ECO:0000313" key="3">
    <source>
        <dbReference type="Proteomes" id="UP001594351"/>
    </source>
</evidence>
<proteinExistence type="predicted"/>
<protein>
    <submittedName>
        <fullName evidence="2">GNAT family N-acetyltransferase</fullName>
        <ecNumber evidence="2">2.3.-.-</ecNumber>
    </submittedName>
</protein>
<dbReference type="Gene3D" id="3.40.630.30">
    <property type="match status" value="1"/>
</dbReference>
<dbReference type="InterPro" id="IPR016181">
    <property type="entry name" value="Acyl_CoA_acyltransferase"/>
</dbReference>
<dbReference type="SUPFAM" id="SSF55729">
    <property type="entry name" value="Acyl-CoA N-acyltransferases (Nat)"/>
    <property type="match status" value="1"/>
</dbReference>
<comment type="caution">
    <text evidence="2">The sequence shown here is derived from an EMBL/GenBank/DDBJ whole genome shotgun (WGS) entry which is preliminary data.</text>
</comment>
<dbReference type="PROSITE" id="PS51186">
    <property type="entry name" value="GNAT"/>
    <property type="match status" value="1"/>
</dbReference>
<accession>A0ABV6YWS2</accession>
<dbReference type="PANTHER" id="PTHR43415:SF3">
    <property type="entry name" value="GNAT-FAMILY ACETYLTRANSFERASE"/>
    <property type="match status" value="1"/>
</dbReference>
<dbReference type="EMBL" id="JBHPBY010000111">
    <property type="protein sequence ID" value="MFC1850608.1"/>
    <property type="molecule type" value="Genomic_DNA"/>
</dbReference>
<evidence type="ECO:0000259" key="1">
    <source>
        <dbReference type="PROSITE" id="PS51186"/>
    </source>
</evidence>
<feature type="domain" description="N-acetyltransferase" evidence="1">
    <location>
        <begin position="15"/>
        <end position="171"/>
    </location>
</feature>
<dbReference type="EC" id="2.3.-.-" evidence="2"/>
<keyword evidence="2" id="KW-0808">Transferase</keyword>
<keyword evidence="3" id="KW-1185">Reference proteome</keyword>